<evidence type="ECO:0000313" key="3">
    <source>
        <dbReference type="Proteomes" id="UP001151760"/>
    </source>
</evidence>
<feature type="transmembrane region" description="Helical" evidence="1">
    <location>
        <begin position="76"/>
        <end position="105"/>
    </location>
</feature>
<reference evidence="2" key="2">
    <citation type="submission" date="2022-01" db="EMBL/GenBank/DDBJ databases">
        <authorList>
            <person name="Yamashiro T."/>
            <person name="Shiraishi A."/>
            <person name="Satake H."/>
            <person name="Nakayama K."/>
        </authorList>
    </citation>
    <scope>NUCLEOTIDE SEQUENCE</scope>
</reference>
<proteinExistence type="predicted"/>
<protein>
    <submittedName>
        <fullName evidence="2">Uncharacterized protein</fullName>
    </submittedName>
</protein>
<evidence type="ECO:0000256" key="1">
    <source>
        <dbReference type="SAM" id="Phobius"/>
    </source>
</evidence>
<dbReference type="Proteomes" id="UP001151760">
    <property type="component" value="Unassembled WGS sequence"/>
</dbReference>
<dbReference type="EMBL" id="BQNB010009271">
    <property type="protein sequence ID" value="GJS61176.1"/>
    <property type="molecule type" value="Genomic_DNA"/>
</dbReference>
<reference evidence="2" key="1">
    <citation type="journal article" date="2022" name="Int. J. Mol. Sci.">
        <title>Draft Genome of Tanacetum Coccineum: Genomic Comparison of Closely Related Tanacetum-Family Plants.</title>
        <authorList>
            <person name="Yamashiro T."/>
            <person name="Shiraishi A."/>
            <person name="Nakayama K."/>
            <person name="Satake H."/>
        </authorList>
    </citation>
    <scope>NUCLEOTIDE SEQUENCE</scope>
</reference>
<name>A0ABQ4X7K6_9ASTR</name>
<feature type="transmembrane region" description="Helical" evidence="1">
    <location>
        <begin position="40"/>
        <end position="64"/>
    </location>
</feature>
<gene>
    <name evidence="2" type="ORF">Tco_0655960</name>
</gene>
<keyword evidence="1" id="KW-0812">Transmembrane</keyword>
<comment type="caution">
    <text evidence="2">The sequence shown here is derived from an EMBL/GenBank/DDBJ whole genome shotgun (WGS) entry which is preliminary data.</text>
</comment>
<organism evidence="2 3">
    <name type="scientific">Tanacetum coccineum</name>
    <dbReference type="NCBI Taxonomy" id="301880"/>
    <lineage>
        <taxon>Eukaryota</taxon>
        <taxon>Viridiplantae</taxon>
        <taxon>Streptophyta</taxon>
        <taxon>Embryophyta</taxon>
        <taxon>Tracheophyta</taxon>
        <taxon>Spermatophyta</taxon>
        <taxon>Magnoliopsida</taxon>
        <taxon>eudicotyledons</taxon>
        <taxon>Gunneridae</taxon>
        <taxon>Pentapetalae</taxon>
        <taxon>asterids</taxon>
        <taxon>campanulids</taxon>
        <taxon>Asterales</taxon>
        <taxon>Asteraceae</taxon>
        <taxon>Asteroideae</taxon>
        <taxon>Anthemideae</taxon>
        <taxon>Anthemidinae</taxon>
        <taxon>Tanacetum</taxon>
    </lineage>
</organism>
<accession>A0ABQ4X7K6</accession>
<keyword evidence="3" id="KW-1185">Reference proteome</keyword>
<keyword evidence="1" id="KW-0472">Membrane</keyword>
<sequence length="194" mass="21313">MTTSKLPSLIGIRSILKGWFNKAWQVTVTGNRLLPVAGPLFLQFLSAFLTQGTISSIPIIFSWGGSISPEGFLPSVLLWLVIIIAAGGVGVTVVVVIIIAVVIVVESSSVIKLSFVITLILCLEQSPDENFHYFLRIWHHGGTQGFQFLEYFHICWAKEFHQDRASSVNVPVANFTLQSSVQLLQENADSVLSN</sequence>
<evidence type="ECO:0000313" key="2">
    <source>
        <dbReference type="EMBL" id="GJS61176.1"/>
    </source>
</evidence>
<keyword evidence="1" id="KW-1133">Transmembrane helix</keyword>